<dbReference type="Proteomes" id="UP000252387">
    <property type="component" value="Unassembled WGS sequence"/>
</dbReference>
<evidence type="ECO:0000313" key="3">
    <source>
        <dbReference type="Proteomes" id="UP000252387"/>
    </source>
</evidence>
<reference evidence="2 3" key="1">
    <citation type="submission" date="2018-05" db="EMBL/GenBank/DDBJ databases">
        <title>Draft genome sequence of Rhodanobacter denitrificans Yn1 isolated from gold copper mine.</title>
        <authorList>
            <person name="Yang N."/>
            <person name="Mazhar H.S."/>
            <person name="Rensing C."/>
        </authorList>
    </citation>
    <scope>NUCLEOTIDE SEQUENCE [LARGE SCALE GENOMIC DNA]</scope>
    <source>
        <strain evidence="2 3">Yn1</strain>
    </source>
</reference>
<evidence type="ECO:0000256" key="1">
    <source>
        <dbReference type="SAM" id="Phobius"/>
    </source>
</evidence>
<sequence length="190" mass="20407">MSRPAFLPAHRYALALVCLCLLLVAGGVFWYGRATADATPAKKAGAADDEAQSASAIVLGLARDAMRDGRLVAPEGNNAFEFYFSVLQLDPNNRVAKDSLREAFKLGCAVVEQTVAAGHLDEAQRELQLLRAYDAGNYKYDPSHYETNASNYQLALLGGYLDAQRILLGRQHAAEAVAISARQPGAVAPQ</sequence>
<gene>
    <name evidence="2" type="ORF">DEO45_00290</name>
</gene>
<dbReference type="AlphaFoldDB" id="A0A368KI50"/>
<dbReference type="OrthoDB" id="1628901at2"/>
<evidence type="ECO:0000313" key="2">
    <source>
        <dbReference type="EMBL" id="RCS31594.1"/>
    </source>
</evidence>
<dbReference type="EMBL" id="QFWQ01000001">
    <property type="protein sequence ID" value="RCS31594.1"/>
    <property type="molecule type" value="Genomic_DNA"/>
</dbReference>
<feature type="transmembrane region" description="Helical" evidence="1">
    <location>
        <begin position="12"/>
        <end position="32"/>
    </location>
</feature>
<accession>A0A368KI50</accession>
<dbReference type="RefSeq" id="WP_114340330.1">
    <property type="nucleotide sequence ID" value="NZ_QFWQ01000001.1"/>
</dbReference>
<protein>
    <submittedName>
        <fullName evidence="2">Energy transducer TonB</fullName>
    </submittedName>
</protein>
<keyword evidence="1" id="KW-0812">Transmembrane</keyword>
<name>A0A368KI50_9GAMM</name>
<comment type="caution">
    <text evidence="2">The sequence shown here is derived from an EMBL/GenBank/DDBJ whole genome shotgun (WGS) entry which is preliminary data.</text>
</comment>
<keyword evidence="1" id="KW-0472">Membrane</keyword>
<proteinExistence type="predicted"/>
<keyword evidence="3" id="KW-1185">Reference proteome</keyword>
<organism evidence="2 3">
    <name type="scientific">Rhodanobacter denitrificans</name>
    <dbReference type="NCBI Taxonomy" id="666685"/>
    <lineage>
        <taxon>Bacteria</taxon>
        <taxon>Pseudomonadati</taxon>
        <taxon>Pseudomonadota</taxon>
        <taxon>Gammaproteobacteria</taxon>
        <taxon>Lysobacterales</taxon>
        <taxon>Rhodanobacteraceae</taxon>
        <taxon>Rhodanobacter</taxon>
    </lineage>
</organism>
<keyword evidence="1" id="KW-1133">Transmembrane helix</keyword>